<protein>
    <submittedName>
        <fullName evidence="1">Uncharacterized protein</fullName>
    </submittedName>
</protein>
<evidence type="ECO:0000313" key="1">
    <source>
        <dbReference type="EMBL" id="JAD48263.1"/>
    </source>
</evidence>
<dbReference type="EMBL" id="GBRH01249632">
    <property type="protein sequence ID" value="JAD48263.1"/>
    <property type="molecule type" value="Transcribed_RNA"/>
</dbReference>
<proteinExistence type="predicted"/>
<organism evidence="1">
    <name type="scientific">Arundo donax</name>
    <name type="common">Giant reed</name>
    <name type="synonym">Donax arundinaceus</name>
    <dbReference type="NCBI Taxonomy" id="35708"/>
    <lineage>
        <taxon>Eukaryota</taxon>
        <taxon>Viridiplantae</taxon>
        <taxon>Streptophyta</taxon>
        <taxon>Embryophyta</taxon>
        <taxon>Tracheophyta</taxon>
        <taxon>Spermatophyta</taxon>
        <taxon>Magnoliopsida</taxon>
        <taxon>Liliopsida</taxon>
        <taxon>Poales</taxon>
        <taxon>Poaceae</taxon>
        <taxon>PACMAD clade</taxon>
        <taxon>Arundinoideae</taxon>
        <taxon>Arundineae</taxon>
        <taxon>Arundo</taxon>
    </lineage>
</organism>
<name>A0A0A9AEE2_ARUDO</name>
<reference evidence="1" key="1">
    <citation type="submission" date="2014-09" db="EMBL/GenBank/DDBJ databases">
        <authorList>
            <person name="Magalhaes I.L.F."/>
            <person name="Oliveira U."/>
            <person name="Santos F.R."/>
            <person name="Vidigal T.H.D.A."/>
            <person name="Brescovit A.D."/>
            <person name="Santos A.J."/>
        </authorList>
    </citation>
    <scope>NUCLEOTIDE SEQUENCE</scope>
    <source>
        <tissue evidence="1">Shoot tissue taken approximately 20 cm above the soil surface</tissue>
    </source>
</reference>
<dbReference type="AlphaFoldDB" id="A0A0A9AEE2"/>
<sequence>MQNMASLKSTGRSQVHLTPIFACVQLGRLYRNCEPRKTVVLMFLRNQKIIKRILNSIQRSDCLLLL</sequence>
<reference evidence="1" key="2">
    <citation type="journal article" date="2015" name="Data Brief">
        <title>Shoot transcriptome of the giant reed, Arundo donax.</title>
        <authorList>
            <person name="Barrero R.A."/>
            <person name="Guerrero F.D."/>
            <person name="Moolhuijzen P."/>
            <person name="Goolsby J.A."/>
            <person name="Tidwell J."/>
            <person name="Bellgard S.E."/>
            <person name="Bellgard M.I."/>
        </authorList>
    </citation>
    <scope>NUCLEOTIDE SEQUENCE</scope>
    <source>
        <tissue evidence="1">Shoot tissue taken approximately 20 cm above the soil surface</tissue>
    </source>
</reference>
<accession>A0A0A9AEE2</accession>